<sequence>MRFVALLAVFVALAVSVSADGTNECNEGYDECAPGYACQTCLLIETNERRSRHDRSRSRDRRERSPTPESGYDLPQGVSPISESDYFLKNTEFRIWLKEEKHKYFDELSSEKARSYFRKFVKAWNRAKLPKSLYSEANSHISSAANQTAYKWSFASKASGVDAGTLKAVREEVDSATYRRATSSSDTGGSRSRVHGPTLPSASDRVLAREAASEYQAAEHSMKRKRDRAEAKERVEDMVGPKEVGREGMLEKKRARREDDRAFREKGDDGFEADESTLLGGGDSFRDHIARRDAARKRFEEKRSAGKEDKTAGVRERAAALREKDKATMDMFQQLAKQRFG</sequence>
<feature type="region of interest" description="Disordered" evidence="1">
    <location>
        <begin position="52"/>
        <end position="78"/>
    </location>
</feature>
<evidence type="ECO:0000313" key="4">
    <source>
        <dbReference type="Proteomes" id="UP000823399"/>
    </source>
</evidence>
<feature type="chain" id="PRO_5040482420" evidence="2">
    <location>
        <begin position="20"/>
        <end position="341"/>
    </location>
</feature>
<reference evidence="3" key="1">
    <citation type="journal article" date="2020" name="New Phytol.">
        <title>Comparative genomics reveals dynamic genome evolution in host specialist ectomycorrhizal fungi.</title>
        <authorList>
            <person name="Lofgren L.A."/>
            <person name="Nguyen N.H."/>
            <person name="Vilgalys R."/>
            <person name="Ruytinx J."/>
            <person name="Liao H.L."/>
            <person name="Branco S."/>
            <person name="Kuo A."/>
            <person name="LaButti K."/>
            <person name="Lipzen A."/>
            <person name="Andreopoulos W."/>
            <person name="Pangilinan J."/>
            <person name="Riley R."/>
            <person name="Hundley H."/>
            <person name="Na H."/>
            <person name="Barry K."/>
            <person name="Grigoriev I.V."/>
            <person name="Stajich J.E."/>
            <person name="Kennedy P.G."/>
        </authorList>
    </citation>
    <scope>NUCLEOTIDE SEQUENCE</scope>
    <source>
        <strain evidence="3">FC423</strain>
    </source>
</reference>
<feature type="region of interest" description="Disordered" evidence="1">
    <location>
        <begin position="175"/>
        <end position="316"/>
    </location>
</feature>
<dbReference type="InterPro" id="IPR044688">
    <property type="entry name" value="SCI-1-like"/>
</dbReference>
<keyword evidence="2" id="KW-0732">Signal</keyword>
<protein>
    <submittedName>
        <fullName evidence="3">Uncharacterized protein</fullName>
    </submittedName>
</protein>
<dbReference type="OrthoDB" id="2139939at2759"/>
<dbReference type="PANTHER" id="PTHR34117">
    <property type="entry name" value="STYLE CELL-CYCLE INHIBITOR 1"/>
    <property type="match status" value="1"/>
</dbReference>
<evidence type="ECO:0000256" key="1">
    <source>
        <dbReference type="SAM" id="MobiDB-lite"/>
    </source>
</evidence>
<comment type="caution">
    <text evidence="3">The sequence shown here is derived from an EMBL/GenBank/DDBJ whole genome shotgun (WGS) entry which is preliminary data.</text>
</comment>
<accession>A0A9P7F4G2</accession>
<evidence type="ECO:0000313" key="3">
    <source>
        <dbReference type="EMBL" id="KAG2107042.1"/>
    </source>
</evidence>
<gene>
    <name evidence="3" type="ORF">F5147DRAFT_774643</name>
</gene>
<feature type="signal peptide" evidence="2">
    <location>
        <begin position="1"/>
        <end position="19"/>
    </location>
</feature>
<dbReference type="EMBL" id="JABBWM010000033">
    <property type="protein sequence ID" value="KAG2107042.1"/>
    <property type="molecule type" value="Genomic_DNA"/>
</dbReference>
<keyword evidence="4" id="KW-1185">Reference proteome</keyword>
<evidence type="ECO:0000256" key="2">
    <source>
        <dbReference type="SAM" id="SignalP"/>
    </source>
</evidence>
<feature type="compositionally biased region" description="Basic and acidic residues" evidence="1">
    <location>
        <begin position="284"/>
        <end position="316"/>
    </location>
</feature>
<proteinExistence type="predicted"/>
<feature type="compositionally biased region" description="Low complexity" evidence="1">
    <location>
        <begin position="179"/>
        <end position="191"/>
    </location>
</feature>
<dbReference type="AlphaFoldDB" id="A0A9P7F4G2"/>
<feature type="compositionally biased region" description="Basic and acidic residues" evidence="1">
    <location>
        <begin position="227"/>
        <end position="269"/>
    </location>
</feature>
<dbReference type="Proteomes" id="UP000823399">
    <property type="component" value="Unassembled WGS sequence"/>
</dbReference>
<dbReference type="RefSeq" id="XP_041291981.1">
    <property type="nucleotide sequence ID" value="XM_041441624.1"/>
</dbReference>
<dbReference type="PANTHER" id="PTHR34117:SF1">
    <property type="entry name" value="STYLE CELL-CYCLE INHIBITOR 1"/>
    <property type="match status" value="1"/>
</dbReference>
<dbReference type="GeneID" id="64703883"/>
<organism evidence="3 4">
    <name type="scientific">Suillus discolor</name>
    <dbReference type="NCBI Taxonomy" id="1912936"/>
    <lineage>
        <taxon>Eukaryota</taxon>
        <taxon>Fungi</taxon>
        <taxon>Dikarya</taxon>
        <taxon>Basidiomycota</taxon>
        <taxon>Agaricomycotina</taxon>
        <taxon>Agaricomycetes</taxon>
        <taxon>Agaricomycetidae</taxon>
        <taxon>Boletales</taxon>
        <taxon>Suillineae</taxon>
        <taxon>Suillaceae</taxon>
        <taxon>Suillus</taxon>
    </lineage>
</organism>
<name>A0A9P7F4G2_9AGAM</name>